<dbReference type="Pfam" id="PF13420">
    <property type="entry name" value="Acetyltransf_4"/>
    <property type="match status" value="1"/>
</dbReference>
<dbReference type="GO" id="GO:0016747">
    <property type="term" value="F:acyltransferase activity, transferring groups other than amino-acyl groups"/>
    <property type="evidence" value="ECO:0007669"/>
    <property type="project" value="InterPro"/>
</dbReference>
<accession>A0A1H9EL79</accession>
<dbReference type="STRING" id="489703.SAMN04488038_10577"/>
<dbReference type="PROSITE" id="PS51186">
    <property type="entry name" value="GNAT"/>
    <property type="match status" value="1"/>
</dbReference>
<reference evidence="5" key="1">
    <citation type="submission" date="2016-10" db="EMBL/GenBank/DDBJ databases">
        <authorList>
            <person name="Varghese N."/>
            <person name="Submissions S."/>
        </authorList>
    </citation>
    <scope>NUCLEOTIDE SEQUENCE [LARGE SCALE GENOMIC DNA]</scope>
    <source>
        <strain evidence="5">DSM 25927</strain>
    </source>
</reference>
<dbReference type="EMBL" id="FOFS01000005">
    <property type="protein sequence ID" value="SEQ26395.1"/>
    <property type="molecule type" value="Genomic_DNA"/>
</dbReference>
<keyword evidence="5" id="KW-1185">Reference proteome</keyword>
<dbReference type="SUPFAM" id="SSF55729">
    <property type="entry name" value="Acyl-CoA N-acyltransferases (Nat)"/>
    <property type="match status" value="1"/>
</dbReference>
<organism evidence="4 5">
    <name type="scientific">Solimonas aquatica</name>
    <dbReference type="NCBI Taxonomy" id="489703"/>
    <lineage>
        <taxon>Bacteria</taxon>
        <taxon>Pseudomonadati</taxon>
        <taxon>Pseudomonadota</taxon>
        <taxon>Gammaproteobacteria</taxon>
        <taxon>Nevskiales</taxon>
        <taxon>Nevskiaceae</taxon>
        <taxon>Solimonas</taxon>
    </lineage>
</organism>
<sequence length="166" mass="18886">MSLKVRDAVDSDAPAITAIYNHYIRDTVITFEEEEVSVTEMCSRQQRVREAGWPYLVAERDGELLGYAYANTWKARRAYRHSVESTVYLHPQHTGQGCGRALYEALLARLRMLPVHAVIGCITQPNAASVALHERLGFVQVSRFCEVGFKFGRWIDVADWQLRLGD</sequence>
<evidence type="ECO:0000256" key="1">
    <source>
        <dbReference type="ARBA" id="ARBA00022679"/>
    </source>
</evidence>
<evidence type="ECO:0000256" key="2">
    <source>
        <dbReference type="ARBA" id="ARBA00023315"/>
    </source>
</evidence>
<dbReference type="RefSeq" id="WP_093284040.1">
    <property type="nucleotide sequence ID" value="NZ_FOFS01000005.1"/>
</dbReference>
<evidence type="ECO:0000259" key="3">
    <source>
        <dbReference type="PROSITE" id="PS51186"/>
    </source>
</evidence>
<dbReference type="InterPro" id="IPR016181">
    <property type="entry name" value="Acyl_CoA_acyltransferase"/>
</dbReference>
<evidence type="ECO:0000313" key="4">
    <source>
        <dbReference type="EMBL" id="SEQ26395.1"/>
    </source>
</evidence>
<keyword evidence="1 4" id="KW-0808">Transferase</keyword>
<dbReference type="InterPro" id="IPR000182">
    <property type="entry name" value="GNAT_dom"/>
</dbReference>
<feature type="domain" description="N-acetyltransferase" evidence="3">
    <location>
        <begin position="3"/>
        <end position="156"/>
    </location>
</feature>
<dbReference type="Gene3D" id="3.40.630.30">
    <property type="match status" value="1"/>
</dbReference>
<name>A0A1H9EL79_9GAMM</name>
<keyword evidence="2" id="KW-0012">Acyltransferase</keyword>
<evidence type="ECO:0000313" key="5">
    <source>
        <dbReference type="Proteomes" id="UP000199233"/>
    </source>
</evidence>
<dbReference type="AlphaFoldDB" id="A0A1H9EL79"/>
<dbReference type="CDD" id="cd04301">
    <property type="entry name" value="NAT_SF"/>
    <property type="match status" value="1"/>
</dbReference>
<dbReference type="PANTHER" id="PTHR43072:SF23">
    <property type="entry name" value="UPF0039 PROTEIN C11D3.02C"/>
    <property type="match status" value="1"/>
</dbReference>
<gene>
    <name evidence="4" type="ORF">SAMN04488038_10577</name>
</gene>
<proteinExistence type="predicted"/>
<dbReference type="PANTHER" id="PTHR43072">
    <property type="entry name" value="N-ACETYLTRANSFERASE"/>
    <property type="match status" value="1"/>
</dbReference>
<dbReference type="Proteomes" id="UP000199233">
    <property type="component" value="Unassembled WGS sequence"/>
</dbReference>
<protein>
    <submittedName>
        <fullName evidence="4">Phosphinothricin acetyltransferase</fullName>
    </submittedName>
</protein>
<dbReference type="OrthoDB" id="5459937at2"/>